<dbReference type="Pfam" id="PF00121">
    <property type="entry name" value="TIM"/>
    <property type="match status" value="1"/>
</dbReference>
<proteinExistence type="predicted"/>
<name>A0A0G1WKC1_9BACT</name>
<evidence type="ECO:0000313" key="2">
    <source>
        <dbReference type="EMBL" id="KKU90783.1"/>
    </source>
</evidence>
<protein>
    <submittedName>
        <fullName evidence="2">Triosephosphate isomerase</fullName>
    </submittedName>
</protein>
<dbReference type="Gene3D" id="3.20.20.70">
    <property type="entry name" value="Aldolase class I"/>
    <property type="match status" value="1"/>
</dbReference>
<dbReference type="InterPro" id="IPR013785">
    <property type="entry name" value="Aldolase_TIM"/>
</dbReference>
<comment type="caution">
    <text evidence="2">The sequence shown here is derived from an EMBL/GenBank/DDBJ whole genome shotgun (WGS) entry which is preliminary data.</text>
</comment>
<dbReference type="SUPFAM" id="SSF51351">
    <property type="entry name" value="Triosephosphate isomerase (TIM)"/>
    <property type="match status" value="1"/>
</dbReference>
<evidence type="ECO:0000256" key="1">
    <source>
        <dbReference type="ARBA" id="ARBA00023235"/>
    </source>
</evidence>
<dbReference type="PROSITE" id="PS51440">
    <property type="entry name" value="TIM_2"/>
    <property type="match status" value="1"/>
</dbReference>
<sequence length="221" mass="23859">MIFVNFKAYKEGSGQGALALTRTLEEVAHATQIKIIPVVQIIDAEAVIGATQLEVWIQHIDPVSYGPYTGWTLPEEAVRVGVRGVFLNHSEHKFTNFEDLAKAVARCLEVDLKTLVFASDLEELKRVLTLKPTYVAYEPPELIGSTTTSVATSQPEIIAKASVLTKEAGIPLIVGAGIASKEDVKKSLELGAVGVAVATDVVKAEDPKKEIVDLTQGFTFQ</sequence>
<evidence type="ECO:0000313" key="3">
    <source>
        <dbReference type="Proteomes" id="UP000034956"/>
    </source>
</evidence>
<dbReference type="NCBIfam" id="NF003302">
    <property type="entry name" value="PRK04302.1"/>
    <property type="match status" value="1"/>
</dbReference>
<dbReference type="InterPro" id="IPR000652">
    <property type="entry name" value="Triosephosphate_isomerase"/>
</dbReference>
<dbReference type="EMBL" id="LCPF01000007">
    <property type="protein sequence ID" value="KKU90783.1"/>
    <property type="molecule type" value="Genomic_DNA"/>
</dbReference>
<gene>
    <name evidence="2" type="ORF">UY23_C0007G0007</name>
</gene>
<dbReference type="Proteomes" id="UP000034956">
    <property type="component" value="Unassembled WGS sequence"/>
</dbReference>
<accession>A0A0G1WKC1</accession>
<dbReference type="GO" id="GO:0004807">
    <property type="term" value="F:triose-phosphate isomerase activity"/>
    <property type="evidence" value="ECO:0007669"/>
    <property type="project" value="InterPro"/>
</dbReference>
<keyword evidence="1 2" id="KW-0413">Isomerase</keyword>
<dbReference type="AlphaFoldDB" id="A0A0G1WKC1"/>
<dbReference type="InterPro" id="IPR035990">
    <property type="entry name" value="TIM_sf"/>
</dbReference>
<reference evidence="2 3" key="1">
    <citation type="journal article" date="2015" name="Nature">
        <title>rRNA introns, odd ribosomes, and small enigmatic genomes across a large radiation of phyla.</title>
        <authorList>
            <person name="Brown C.T."/>
            <person name="Hug L.A."/>
            <person name="Thomas B.C."/>
            <person name="Sharon I."/>
            <person name="Castelle C.J."/>
            <person name="Singh A."/>
            <person name="Wilkins M.J."/>
            <person name="Williams K.H."/>
            <person name="Banfield J.F."/>
        </authorList>
    </citation>
    <scope>NUCLEOTIDE SEQUENCE [LARGE SCALE GENOMIC DNA]</scope>
</reference>
<organism evidence="2 3">
    <name type="scientific">Candidatus Jorgensenbacteria bacterium GW2011_GWA1_48_11</name>
    <dbReference type="NCBI Taxonomy" id="1618660"/>
    <lineage>
        <taxon>Bacteria</taxon>
        <taxon>Candidatus Joergenseniibacteriota</taxon>
    </lineage>
</organism>